<feature type="transmembrane region" description="Helical" evidence="6">
    <location>
        <begin position="255"/>
        <end position="275"/>
    </location>
</feature>
<accession>A0ABX7T1X6</accession>
<feature type="transmembrane region" description="Helical" evidence="6">
    <location>
        <begin position="85"/>
        <end position="103"/>
    </location>
</feature>
<name>A0ABX7T1X6_9SPHN</name>
<evidence type="ECO:0000313" key="8">
    <source>
        <dbReference type="EMBL" id="QTD54527.1"/>
    </source>
</evidence>
<keyword evidence="3 6" id="KW-0812">Transmembrane</keyword>
<feature type="transmembrane region" description="Helical" evidence="6">
    <location>
        <begin position="198"/>
        <end position="218"/>
    </location>
</feature>
<evidence type="ECO:0000256" key="2">
    <source>
        <dbReference type="ARBA" id="ARBA00009853"/>
    </source>
</evidence>
<dbReference type="PANTHER" id="PTHR22911">
    <property type="entry name" value="ACYL-MALONYL CONDENSING ENZYME-RELATED"/>
    <property type="match status" value="1"/>
</dbReference>
<dbReference type="Proteomes" id="UP000663923">
    <property type="component" value="Chromosome"/>
</dbReference>
<dbReference type="InterPro" id="IPR000620">
    <property type="entry name" value="EamA_dom"/>
</dbReference>
<dbReference type="Pfam" id="PF00892">
    <property type="entry name" value="EamA"/>
    <property type="match status" value="2"/>
</dbReference>
<comment type="subcellular location">
    <subcellularLocation>
        <location evidence="1">Membrane</location>
        <topology evidence="1">Multi-pass membrane protein</topology>
    </subcellularLocation>
</comment>
<dbReference type="EMBL" id="CP071794">
    <property type="protein sequence ID" value="QTD54527.1"/>
    <property type="molecule type" value="Genomic_DNA"/>
</dbReference>
<dbReference type="RefSeq" id="WP_207986361.1">
    <property type="nucleotide sequence ID" value="NZ_CP071794.1"/>
</dbReference>
<protein>
    <submittedName>
        <fullName evidence="8">DMT family transporter</fullName>
    </submittedName>
</protein>
<evidence type="ECO:0000256" key="3">
    <source>
        <dbReference type="ARBA" id="ARBA00022692"/>
    </source>
</evidence>
<evidence type="ECO:0000256" key="6">
    <source>
        <dbReference type="SAM" id="Phobius"/>
    </source>
</evidence>
<evidence type="ECO:0000256" key="1">
    <source>
        <dbReference type="ARBA" id="ARBA00004141"/>
    </source>
</evidence>
<evidence type="ECO:0000256" key="4">
    <source>
        <dbReference type="ARBA" id="ARBA00022989"/>
    </source>
</evidence>
<feature type="transmembrane region" description="Helical" evidence="6">
    <location>
        <begin position="167"/>
        <end position="186"/>
    </location>
</feature>
<keyword evidence="9" id="KW-1185">Reference proteome</keyword>
<dbReference type="InterPro" id="IPR037185">
    <property type="entry name" value="EmrE-like"/>
</dbReference>
<dbReference type="SUPFAM" id="SSF103481">
    <property type="entry name" value="Multidrug resistance efflux transporter EmrE"/>
    <property type="match status" value="2"/>
</dbReference>
<evidence type="ECO:0000256" key="5">
    <source>
        <dbReference type="ARBA" id="ARBA00023136"/>
    </source>
</evidence>
<evidence type="ECO:0000313" key="9">
    <source>
        <dbReference type="Proteomes" id="UP000663923"/>
    </source>
</evidence>
<feature type="transmembrane region" description="Helical" evidence="6">
    <location>
        <begin position="109"/>
        <end position="131"/>
    </location>
</feature>
<gene>
    <name evidence="8" type="ORF">J4G78_09500</name>
</gene>
<feature type="transmembrane region" description="Helical" evidence="6">
    <location>
        <begin position="138"/>
        <end position="155"/>
    </location>
</feature>
<feature type="domain" description="EamA" evidence="7">
    <location>
        <begin position="169"/>
        <end position="298"/>
    </location>
</feature>
<keyword evidence="4 6" id="KW-1133">Transmembrane helix</keyword>
<keyword evidence="5 6" id="KW-0472">Membrane</keyword>
<proteinExistence type="inferred from homology"/>
<feature type="transmembrane region" description="Helical" evidence="6">
    <location>
        <begin position="21"/>
        <end position="42"/>
    </location>
</feature>
<reference evidence="8 9" key="1">
    <citation type="submission" date="2021-03" db="EMBL/GenBank/DDBJ databases">
        <title>Complete genome of Parasphingorhabdus_sp.JHSY0214.</title>
        <authorList>
            <person name="Yoo J.H."/>
            <person name="Bae J.W."/>
        </authorList>
    </citation>
    <scope>NUCLEOTIDE SEQUENCE [LARGE SCALE GENOMIC DNA]</scope>
    <source>
        <strain evidence="8 9">JHSY0214</strain>
    </source>
</reference>
<feature type="transmembrane region" description="Helical" evidence="6">
    <location>
        <begin position="230"/>
        <end position="248"/>
    </location>
</feature>
<dbReference type="Gene3D" id="1.10.3730.20">
    <property type="match status" value="1"/>
</dbReference>
<feature type="domain" description="EamA" evidence="7">
    <location>
        <begin position="28"/>
        <end position="154"/>
    </location>
</feature>
<evidence type="ECO:0000259" key="7">
    <source>
        <dbReference type="Pfam" id="PF00892"/>
    </source>
</evidence>
<feature type="transmembrane region" description="Helical" evidence="6">
    <location>
        <begin position="54"/>
        <end position="73"/>
    </location>
</feature>
<dbReference type="PANTHER" id="PTHR22911:SF6">
    <property type="entry name" value="SOLUTE CARRIER FAMILY 35 MEMBER G1"/>
    <property type="match status" value="1"/>
</dbReference>
<comment type="similarity">
    <text evidence="2">Belongs to the drug/metabolite transporter (DMT) superfamily. 10 TMS drug/metabolite exporter (DME) (TC 2.A.7.3) family.</text>
</comment>
<sequence>MTSPGSNPNSANPDGDTAGSAIFPIGSVMTGLAFFCLMDVTMKSLSISLGAYNAIFWRVLLALCLVSLLYFARRPKMPAGSTLKIHLQRGIITVFMAFLFFWALVRVPIAEAVALSFIAPIIALYLAAVFLGETIHRNAIFASVLGIAGVVVIGWGKMSGEYTNDELLGFGAVLLSALLYAANLVIQRSQALVADPIEISFFQNLIVGVSYALVAPFLAVVPDTQYAPEFLAAALLSIISALFIAWGYARAQAQVLINLEYSAFVWAAIFGWIFFSEPVTLPTIFGTVLIVAGCILASRRGRRPVAHIETTAI</sequence>
<feature type="transmembrane region" description="Helical" evidence="6">
    <location>
        <begin position="281"/>
        <end position="298"/>
    </location>
</feature>
<organism evidence="8 9">
    <name type="scientific">Parasphingorhabdus cellanae</name>
    <dbReference type="NCBI Taxonomy" id="2806553"/>
    <lineage>
        <taxon>Bacteria</taxon>
        <taxon>Pseudomonadati</taxon>
        <taxon>Pseudomonadota</taxon>
        <taxon>Alphaproteobacteria</taxon>
        <taxon>Sphingomonadales</taxon>
        <taxon>Sphingomonadaceae</taxon>
        <taxon>Parasphingorhabdus</taxon>
    </lineage>
</organism>